<dbReference type="EMBL" id="JASBWT010000012">
    <property type="protein sequence ID" value="KAJ9099830.1"/>
    <property type="molecule type" value="Genomic_DNA"/>
</dbReference>
<accession>A0ACC2VL75</accession>
<evidence type="ECO:0000313" key="2">
    <source>
        <dbReference type="Proteomes" id="UP001227268"/>
    </source>
</evidence>
<organism evidence="1 2">
    <name type="scientific">Naganishia friedmannii</name>
    <dbReference type="NCBI Taxonomy" id="89922"/>
    <lineage>
        <taxon>Eukaryota</taxon>
        <taxon>Fungi</taxon>
        <taxon>Dikarya</taxon>
        <taxon>Basidiomycota</taxon>
        <taxon>Agaricomycotina</taxon>
        <taxon>Tremellomycetes</taxon>
        <taxon>Filobasidiales</taxon>
        <taxon>Filobasidiaceae</taxon>
        <taxon>Naganishia</taxon>
    </lineage>
</organism>
<reference evidence="1" key="1">
    <citation type="submission" date="2023-04" db="EMBL/GenBank/DDBJ databases">
        <title>Draft Genome sequencing of Naganishia species isolated from polar environments using Oxford Nanopore Technology.</title>
        <authorList>
            <person name="Leo P."/>
            <person name="Venkateswaran K."/>
        </authorList>
    </citation>
    <scope>NUCLEOTIDE SEQUENCE</scope>
    <source>
        <strain evidence="1">MNA-CCFEE 5423</strain>
    </source>
</reference>
<proteinExistence type="predicted"/>
<comment type="caution">
    <text evidence="1">The sequence shown here is derived from an EMBL/GenBank/DDBJ whole genome shotgun (WGS) entry which is preliminary data.</text>
</comment>
<gene>
    <name evidence="1" type="ORF">QFC21_003830</name>
</gene>
<protein>
    <submittedName>
        <fullName evidence="1">Uncharacterized protein</fullName>
    </submittedName>
</protein>
<name>A0ACC2VL75_9TREE</name>
<keyword evidence="2" id="KW-1185">Reference proteome</keyword>
<dbReference type="Proteomes" id="UP001227268">
    <property type="component" value="Unassembled WGS sequence"/>
</dbReference>
<sequence>MSATSMRRIQKELSDIRKEPIQNIQVEPNESDITEWTIIMNGPPKTPYKGGKFKLKVKFGDSYPFKAPTHLHWIAKDGELEALD</sequence>
<evidence type="ECO:0000313" key="1">
    <source>
        <dbReference type="EMBL" id="KAJ9099830.1"/>
    </source>
</evidence>